<dbReference type="AlphaFoldDB" id="A0A9P6AM62"/>
<evidence type="ECO:0000256" key="1">
    <source>
        <dbReference type="SAM" id="MobiDB-lite"/>
    </source>
</evidence>
<organism evidence="2 3">
    <name type="scientific">Hydnum rufescens UP504</name>
    <dbReference type="NCBI Taxonomy" id="1448309"/>
    <lineage>
        <taxon>Eukaryota</taxon>
        <taxon>Fungi</taxon>
        <taxon>Dikarya</taxon>
        <taxon>Basidiomycota</taxon>
        <taxon>Agaricomycotina</taxon>
        <taxon>Agaricomycetes</taxon>
        <taxon>Cantharellales</taxon>
        <taxon>Hydnaceae</taxon>
        <taxon>Hydnum</taxon>
    </lineage>
</organism>
<dbReference type="EMBL" id="MU129061">
    <property type="protein sequence ID" value="KAF9508348.1"/>
    <property type="molecule type" value="Genomic_DNA"/>
</dbReference>
<proteinExistence type="predicted"/>
<evidence type="ECO:0000313" key="3">
    <source>
        <dbReference type="Proteomes" id="UP000886523"/>
    </source>
</evidence>
<accession>A0A9P6AM62</accession>
<reference evidence="2" key="1">
    <citation type="journal article" date="2020" name="Nat. Commun.">
        <title>Large-scale genome sequencing of mycorrhizal fungi provides insights into the early evolution of symbiotic traits.</title>
        <authorList>
            <person name="Miyauchi S."/>
            <person name="Kiss E."/>
            <person name="Kuo A."/>
            <person name="Drula E."/>
            <person name="Kohler A."/>
            <person name="Sanchez-Garcia M."/>
            <person name="Morin E."/>
            <person name="Andreopoulos B."/>
            <person name="Barry K.W."/>
            <person name="Bonito G."/>
            <person name="Buee M."/>
            <person name="Carver A."/>
            <person name="Chen C."/>
            <person name="Cichocki N."/>
            <person name="Clum A."/>
            <person name="Culley D."/>
            <person name="Crous P.W."/>
            <person name="Fauchery L."/>
            <person name="Girlanda M."/>
            <person name="Hayes R.D."/>
            <person name="Keri Z."/>
            <person name="LaButti K."/>
            <person name="Lipzen A."/>
            <person name="Lombard V."/>
            <person name="Magnuson J."/>
            <person name="Maillard F."/>
            <person name="Murat C."/>
            <person name="Nolan M."/>
            <person name="Ohm R.A."/>
            <person name="Pangilinan J."/>
            <person name="Pereira M.F."/>
            <person name="Perotto S."/>
            <person name="Peter M."/>
            <person name="Pfister S."/>
            <person name="Riley R."/>
            <person name="Sitrit Y."/>
            <person name="Stielow J.B."/>
            <person name="Szollosi G."/>
            <person name="Zifcakova L."/>
            <person name="Stursova M."/>
            <person name="Spatafora J.W."/>
            <person name="Tedersoo L."/>
            <person name="Vaario L.M."/>
            <person name="Yamada A."/>
            <person name="Yan M."/>
            <person name="Wang P."/>
            <person name="Xu J."/>
            <person name="Bruns T."/>
            <person name="Baldrian P."/>
            <person name="Vilgalys R."/>
            <person name="Dunand C."/>
            <person name="Henrissat B."/>
            <person name="Grigoriev I.V."/>
            <person name="Hibbett D."/>
            <person name="Nagy L.G."/>
            <person name="Martin F.M."/>
        </authorList>
    </citation>
    <scope>NUCLEOTIDE SEQUENCE</scope>
    <source>
        <strain evidence="2">UP504</strain>
    </source>
</reference>
<feature type="region of interest" description="Disordered" evidence="1">
    <location>
        <begin position="99"/>
        <end position="133"/>
    </location>
</feature>
<feature type="compositionally biased region" description="Polar residues" evidence="1">
    <location>
        <begin position="99"/>
        <end position="115"/>
    </location>
</feature>
<comment type="caution">
    <text evidence="2">The sequence shown here is derived from an EMBL/GenBank/DDBJ whole genome shotgun (WGS) entry which is preliminary data.</text>
</comment>
<gene>
    <name evidence="2" type="ORF">BS47DRAFT_1366040</name>
</gene>
<name>A0A9P6AM62_9AGAM</name>
<protein>
    <submittedName>
        <fullName evidence="2">Uncharacterized protein</fullName>
    </submittedName>
</protein>
<keyword evidence="3" id="KW-1185">Reference proteome</keyword>
<dbReference type="Proteomes" id="UP000886523">
    <property type="component" value="Unassembled WGS sequence"/>
</dbReference>
<evidence type="ECO:0000313" key="2">
    <source>
        <dbReference type="EMBL" id="KAF9508348.1"/>
    </source>
</evidence>
<sequence>MATTQVPDKPHTCQSRSLPYVKTHTWMSHPSPSACPLYMTIDEINEITYHTPTAAGCRKAPKEQQEQLFCAKTPCTKKGCAQPPTTRNLIQELSARTLTMSPLDAQNPTSKSKNPQPWAKRSTTHPLKQILVQ</sequence>